<dbReference type="AlphaFoldDB" id="A0A7R8WMH1"/>
<evidence type="ECO:0000256" key="3">
    <source>
        <dbReference type="ARBA" id="ARBA00022989"/>
    </source>
</evidence>
<evidence type="ECO:0000256" key="2">
    <source>
        <dbReference type="ARBA" id="ARBA00022692"/>
    </source>
</evidence>
<dbReference type="GO" id="GO:0005319">
    <property type="term" value="F:lipid transporter activity"/>
    <property type="evidence" value="ECO:0007669"/>
    <property type="project" value="TreeGrafter"/>
</dbReference>
<dbReference type="Pfam" id="PF12698">
    <property type="entry name" value="ABC2_membrane_3"/>
    <property type="match status" value="1"/>
</dbReference>
<organism evidence="7">
    <name type="scientific">Cyprideis torosa</name>
    <dbReference type="NCBI Taxonomy" id="163714"/>
    <lineage>
        <taxon>Eukaryota</taxon>
        <taxon>Metazoa</taxon>
        <taxon>Ecdysozoa</taxon>
        <taxon>Arthropoda</taxon>
        <taxon>Crustacea</taxon>
        <taxon>Oligostraca</taxon>
        <taxon>Ostracoda</taxon>
        <taxon>Podocopa</taxon>
        <taxon>Podocopida</taxon>
        <taxon>Cytherocopina</taxon>
        <taxon>Cytheroidea</taxon>
        <taxon>Cytherideidae</taxon>
        <taxon>Cyprideis</taxon>
    </lineage>
</organism>
<feature type="non-terminal residue" evidence="7">
    <location>
        <position position="1"/>
    </location>
</feature>
<keyword evidence="2" id="KW-0812">Transmembrane</keyword>
<dbReference type="GO" id="GO:0140359">
    <property type="term" value="F:ABC-type transporter activity"/>
    <property type="evidence" value="ECO:0007669"/>
    <property type="project" value="InterPro"/>
</dbReference>
<feature type="domain" description="ABC transporter" evidence="5">
    <location>
        <begin position="445"/>
        <end position="477"/>
    </location>
</feature>
<reference evidence="7" key="1">
    <citation type="submission" date="2020-11" db="EMBL/GenBank/DDBJ databases">
        <authorList>
            <person name="Tran Van P."/>
        </authorList>
    </citation>
    <scope>NUCLEOTIDE SEQUENCE</scope>
</reference>
<proteinExistence type="predicted"/>
<dbReference type="PANTHER" id="PTHR19229">
    <property type="entry name" value="ATP-BINDING CASSETTE TRANSPORTER SUBFAMILY A ABCA"/>
    <property type="match status" value="1"/>
</dbReference>
<protein>
    <submittedName>
        <fullName evidence="7">Uncharacterized protein</fullName>
    </submittedName>
</protein>
<dbReference type="InterPro" id="IPR003439">
    <property type="entry name" value="ABC_transporter-like_ATP-bd"/>
</dbReference>
<name>A0A7R8WMH1_9CRUS</name>
<accession>A0A7R8WMH1</accession>
<keyword evidence="4" id="KW-0472">Membrane</keyword>
<dbReference type="Pfam" id="PF00005">
    <property type="entry name" value="ABC_tran"/>
    <property type="match status" value="1"/>
</dbReference>
<dbReference type="SUPFAM" id="SSF52540">
    <property type="entry name" value="P-loop containing nucleoside triphosphate hydrolases"/>
    <property type="match status" value="1"/>
</dbReference>
<evidence type="ECO:0000256" key="1">
    <source>
        <dbReference type="ARBA" id="ARBA00004141"/>
    </source>
</evidence>
<gene>
    <name evidence="7" type="ORF">CTOB1V02_LOCUS11478</name>
</gene>
<dbReference type="GO" id="GO:0005524">
    <property type="term" value="F:ATP binding"/>
    <property type="evidence" value="ECO:0007669"/>
    <property type="project" value="InterPro"/>
</dbReference>
<feature type="domain" description="ABC-2 type transporter transmembrane" evidence="6">
    <location>
        <begin position="157"/>
        <end position="368"/>
    </location>
</feature>
<dbReference type="EMBL" id="OB666717">
    <property type="protein sequence ID" value="CAD7233657.1"/>
    <property type="molecule type" value="Genomic_DNA"/>
</dbReference>
<evidence type="ECO:0000256" key="4">
    <source>
        <dbReference type="ARBA" id="ARBA00023136"/>
    </source>
</evidence>
<evidence type="ECO:0000259" key="6">
    <source>
        <dbReference type="Pfam" id="PF12698"/>
    </source>
</evidence>
<dbReference type="InterPro" id="IPR013525">
    <property type="entry name" value="ABC2_TM"/>
</dbReference>
<dbReference type="PANTHER" id="PTHR19229:SF250">
    <property type="entry name" value="ABC TRANSPORTER DOMAIN-CONTAINING PROTEIN-RELATED"/>
    <property type="match status" value="1"/>
</dbReference>
<evidence type="ECO:0000313" key="7">
    <source>
        <dbReference type="EMBL" id="CAD7233657.1"/>
    </source>
</evidence>
<dbReference type="InterPro" id="IPR027417">
    <property type="entry name" value="P-loop_NTPase"/>
</dbReference>
<dbReference type="GO" id="GO:0016020">
    <property type="term" value="C:membrane"/>
    <property type="evidence" value="ECO:0007669"/>
    <property type="project" value="UniProtKB-SubCell"/>
</dbReference>
<keyword evidence="3" id="KW-1133">Transmembrane helix</keyword>
<dbReference type="GO" id="GO:0016887">
    <property type="term" value="F:ATP hydrolysis activity"/>
    <property type="evidence" value="ECO:0007669"/>
    <property type="project" value="InterPro"/>
</dbReference>
<dbReference type="Gene3D" id="3.40.50.300">
    <property type="entry name" value="P-loop containing nucleotide triphosphate hydrolases"/>
    <property type="match status" value="1"/>
</dbReference>
<dbReference type="OrthoDB" id="6512918at2759"/>
<dbReference type="InterPro" id="IPR026082">
    <property type="entry name" value="ABCA"/>
</dbReference>
<comment type="subcellular location">
    <subcellularLocation>
        <location evidence="1">Membrane</location>
        <topology evidence="1">Multi-pass membrane protein</topology>
    </subcellularLocation>
</comment>
<evidence type="ECO:0000259" key="5">
    <source>
        <dbReference type="Pfam" id="PF00005"/>
    </source>
</evidence>
<sequence length="611" mass="67985">NDCRLVAATGAPPPAGSTRTTASAHPRGYGTISYRVMAATGVHLQGITPTAAGAHPRDHTRLQHKREFALAARPTWRTNLLYPTFQLPGPRERDFEDVRFGSRPGYFRQGFLAFQHAIFESLLATQNPDAKEYNIELQRSTFPPYVDDVFLVALREWLPLVLMLSFIYPCVNIVKSIVHEKERRLKESMKMMGLPNWVHWMAWFTKCYFFLAISCVVMTALLTIPVKEVGSQVLAVIEFGNVFLVFLFFFVYTFSTICFCFMISGFASQANTASTWAGLLFFITYVPFFIVNPRYETLGLSGKVLVSLFSNCAMAFTGRLIGSFEGAGRGIQMDNIFDPVTPDDQLTYALLMLMLVLDGILYLLIAWYVDAVHPGEYGVPQPWYFFLQRSYWCGEIHAPDTDIDYGSIGNGGVKADFEEEPRNLHPGVQIRNLTKVYKRGVAPAVNQLSLNLYEGQITVLLGHNGAGKTTTMSMLTVVVLSMVVFDEGVVDDDKGAAVDEGTELVDSVKGAVDGANELVEGVTEPVDGVVEDVLSSEENKELVKDVAAVVVENTLVVMVDGVEFPATIFEFPTEISSGRLKSDELDTRDRSKPVKFWKYGSEMQTKVEGRI</sequence>